<evidence type="ECO:0008006" key="4">
    <source>
        <dbReference type="Google" id="ProtNLM"/>
    </source>
</evidence>
<dbReference type="InParanoid" id="A0A0C3EVY9"/>
<evidence type="ECO:0000256" key="1">
    <source>
        <dbReference type="SAM" id="MobiDB-lite"/>
    </source>
</evidence>
<dbReference type="HOGENOM" id="CLU_578865_0_0_1"/>
<sequence>MSKPIPAIPPHVVTELLSLWSSDQRVPSASSRREWSALRQVDPAKIGGWFSRKKAAAKKAGNLISEDMYDLSLDPPPPPPPAPTLTPSDLERKHDILSSSPGPATRGRLRTRKRIKIEELSSDIDTAYTSASTPFSDDHNTFIASSSDDRYFSSSTFYEPLDDAKGSRTRAYSHFSDERDSYEPRLKDTLFSPVSLHTNNLIDDTHLSSYPHSHDGLLSSSSLALPNRGLDSEYALLPHVADSEIQELAPNHHYPFIRDPSQKLCSQGQSSRSGSSSNPNSDFTSGHSAFTRIGRRPMPTRWLAICSFGHAKLINVSENASSYERQFERPYSSEPTLSALLSSDILFELLPFSDSQHRTANATLPAPVPATNFASIAFLYRLPNFPDRQAQPQYFNHSTEFFQHLESQVPLSDLDCDLSSFDRWAGDEAFEMKMTDEMLDELVRRTSTRVQSEGGVADEEIRSEADSFVPTF</sequence>
<proteinExistence type="predicted"/>
<gene>
    <name evidence="2" type="ORF">PILCRDRAFT_12555</name>
</gene>
<reference evidence="3" key="2">
    <citation type="submission" date="2015-01" db="EMBL/GenBank/DDBJ databases">
        <title>Evolutionary Origins and Diversification of the Mycorrhizal Mutualists.</title>
        <authorList>
            <consortium name="DOE Joint Genome Institute"/>
            <consortium name="Mycorrhizal Genomics Consortium"/>
            <person name="Kohler A."/>
            <person name="Kuo A."/>
            <person name="Nagy L.G."/>
            <person name="Floudas D."/>
            <person name="Copeland A."/>
            <person name="Barry K.W."/>
            <person name="Cichocki N."/>
            <person name="Veneault-Fourrey C."/>
            <person name="LaButti K."/>
            <person name="Lindquist E.A."/>
            <person name="Lipzen A."/>
            <person name="Lundell T."/>
            <person name="Morin E."/>
            <person name="Murat C."/>
            <person name="Riley R."/>
            <person name="Ohm R."/>
            <person name="Sun H."/>
            <person name="Tunlid A."/>
            <person name="Henrissat B."/>
            <person name="Grigoriev I.V."/>
            <person name="Hibbett D.S."/>
            <person name="Martin F."/>
        </authorList>
    </citation>
    <scope>NUCLEOTIDE SEQUENCE [LARGE SCALE GENOMIC DNA]</scope>
    <source>
        <strain evidence="3">F 1598</strain>
    </source>
</reference>
<evidence type="ECO:0000313" key="3">
    <source>
        <dbReference type="Proteomes" id="UP000054166"/>
    </source>
</evidence>
<dbReference type="STRING" id="765440.A0A0C3EVY9"/>
<feature type="region of interest" description="Disordered" evidence="1">
    <location>
        <begin position="71"/>
        <end position="110"/>
    </location>
</feature>
<feature type="compositionally biased region" description="Low complexity" evidence="1">
    <location>
        <begin position="266"/>
        <end position="281"/>
    </location>
</feature>
<dbReference type="EMBL" id="KN833032">
    <property type="protein sequence ID" value="KIM76670.1"/>
    <property type="molecule type" value="Genomic_DNA"/>
</dbReference>
<dbReference type="OrthoDB" id="3257151at2759"/>
<dbReference type="Proteomes" id="UP000054166">
    <property type="component" value="Unassembled WGS sequence"/>
</dbReference>
<reference evidence="2 3" key="1">
    <citation type="submission" date="2014-04" db="EMBL/GenBank/DDBJ databases">
        <authorList>
            <consortium name="DOE Joint Genome Institute"/>
            <person name="Kuo A."/>
            <person name="Tarkka M."/>
            <person name="Buscot F."/>
            <person name="Kohler A."/>
            <person name="Nagy L.G."/>
            <person name="Floudas D."/>
            <person name="Copeland A."/>
            <person name="Barry K.W."/>
            <person name="Cichocki N."/>
            <person name="Veneault-Fourrey C."/>
            <person name="LaButti K."/>
            <person name="Lindquist E.A."/>
            <person name="Lipzen A."/>
            <person name="Lundell T."/>
            <person name="Morin E."/>
            <person name="Murat C."/>
            <person name="Sun H."/>
            <person name="Tunlid A."/>
            <person name="Henrissat B."/>
            <person name="Grigoriev I.V."/>
            <person name="Hibbett D.S."/>
            <person name="Martin F."/>
            <person name="Nordberg H.P."/>
            <person name="Cantor M.N."/>
            <person name="Hua S.X."/>
        </authorList>
    </citation>
    <scope>NUCLEOTIDE SEQUENCE [LARGE SCALE GENOMIC DNA]</scope>
    <source>
        <strain evidence="2 3">F 1598</strain>
    </source>
</reference>
<dbReference type="AlphaFoldDB" id="A0A0C3EVY9"/>
<keyword evidence="3" id="KW-1185">Reference proteome</keyword>
<accession>A0A0C3EVY9</accession>
<evidence type="ECO:0000313" key="2">
    <source>
        <dbReference type="EMBL" id="KIM76670.1"/>
    </source>
</evidence>
<name>A0A0C3EVY9_PILCF</name>
<feature type="region of interest" description="Disordered" evidence="1">
    <location>
        <begin position="259"/>
        <end position="292"/>
    </location>
</feature>
<feature type="compositionally biased region" description="Pro residues" evidence="1">
    <location>
        <begin position="74"/>
        <end position="84"/>
    </location>
</feature>
<organism evidence="2 3">
    <name type="scientific">Piloderma croceum (strain F 1598)</name>
    <dbReference type="NCBI Taxonomy" id="765440"/>
    <lineage>
        <taxon>Eukaryota</taxon>
        <taxon>Fungi</taxon>
        <taxon>Dikarya</taxon>
        <taxon>Basidiomycota</taxon>
        <taxon>Agaricomycotina</taxon>
        <taxon>Agaricomycetes</taxon>
        <taxon>Agaricomycetidae</taxon>
        <taxon>Atheliales</taxon>
        <taxon>Atheliaceae</taxon>
        <taxon>Piloderma</taxon>
    </lineage>
</organism>
<protein>
    <recommendedName>
        <fullName evidence="4">Homeobox domain-containing protein</fullName>
    </recommendedName>
</protein>